<keyword evidence="2" id="KW-0804">Transcription</keyword>
<dbReference type="Gene3D" id="1.10.10.60">
    <property type="entry name" value="Homeodomain-like"/>
    <property type="match status" value="1"/>
</dbReference>
<evidence type="ECO:0000313" key="4">
    <source>
        <dbReference type="EMBL" id="BDG70558.1"/>
    </source>
</evidence>
<evidence type="ECO:0000256" key="1">
    <source>
        <dbReference type="ARBA" id="ARBA00023015"/>
    </source>
</evidence>
<keyword evidence="1" id="KW-0805">Transcription regulation</keyword>
<feature type="domain" description="HTH araC/xylS-type" evidence="3">
    <location>
        <begin position="1"/>
        <end position="27"/>
    </location>
</feature>
<proteinExistence type="predicted"/>
<dbReference type="Proteomes" id="UP000831327">
    <property type="component" value="Chromosome"/>
</dbReference>
<accession>A0ABM7XYI4</accession>
<evidence type="ECO:0000313" key="5">
    <source>
        <dbReference type="Proteomes" id="UP000831327"/>
    </source>
</evidence>
<reference evidence="4 5" key="1">
    <citation type="journal article" date="2016" name="Microbes Environ.">
        <title>Phylogenetically diverse aerobic anoxygenic phototrophic bacteria isolated from epilithic biofilms in Tama river, Japan.</title>
        <authorList>
            <person name="Hirose S."/>
            <person name="Matsuura K."/>
            <person name="Haruta S."/>
        </authorList>
    </citation>
    <scope>NUCLEOTIDE SEQUENCE [LARGE SCALE GENOMIC DNA]</scope>
    <source>
        <strain evidence="4 5">S08</strain>
    </source>
</reference>
<dbReference type="EMBL" id="AP025637">
    <property type="protein sequence ID" value="BDG70558.1"/>
    <property type="molecule type" value="Genomic_DNA"/>
</dbReference>
<dbReference type="SUPFAM" id="SSF46689">
    <property type="entry name" value="Homeodomain-like"/>
    <property type="match status" value="1"/>
</dbReference>
<dbReference type="InterPro" id="IPR009057">
    <property type="entry name" value="Homeodomain-like_sf"/>
</dbReference>
<protein>
    <recommendedName>
        <fullName evidence="3">HTH araC/xylS-type domain-containing protein</fullName>
    </recommendedName>
</protein>
<evidence type="ECO:0000256" key="2">
    <source>
        <dbReference type="ARBA" id="ARBA00023163"/>
    </source>
</evidence>
<dbReference type="PROSITE" id="PS01124">
    <property type="entry name" value="HTH_ARAC_FAMILY_2"/>
    <property type="match status" value="1"/>
</dbReference>
<evidence type="ECO:0000259" key="3">
    <source>
        <dbReference type="PROSITE" id="PS01124"/>
    </source>
</evidence>
<dbReference type="InterPro" id="IPR018060">
    <property type="entry name" value="HTH_AraC"/>
</dbReference>
<keyword evidence="5" id="KW-1185">Reference proteome</keyword>
<sequence length="56" mass="6147">MGFFEPSVFSRAFRRRYDATPSDVREAARAGLPRATGSIARASARGFLDLVSRLEG</sequence>
<name>A0ABM7XYI4_9PROT</name>
<organism evidence="4 5">
    <name type="scientific">Roseomonas fluvialis</name>
    <dbReference type="NCBI Taxonomy" id="1750527"/>
    <lineage>
        <taxon>Bacteria</taxon>
        <taxon>Pseudomonadati</taxon>
        <taxon>Pseudomonadota</taxon>
        <taxon>Alphaproteobacteria</taxon>
        <taxon>Acetobacterales</taxon>
        <taxon>Roseomonadaceae</taxon>
        <taxon>Roseomonas</taxon>
    </lineage>
</organism>
<gene>
    <name evidence="4" type="ORF">Rmf_04870</name>
</gene>